<dbReference type="OrthoDB" id="10250120at2759"/>
<dbReference type="GO" id="GO:0032511">
    <property type="term" value="P:late endosome to vacuole transport via multivesicular body sorting pathway"/>
    <property type="evidence" value="ECO:0007669"/>
    <property type="project" value="TreeGrafter"/>
</dbReference>
<dbReference type="EMBL" id="KQ086071">
    <property type="protein sequence ID" value="KLO08957.1"/>
    <property type="molecule type" value="Genomic_DNA"/>
</dbReference>
<proteinExistence type="predicted"/>
<dbReference type="PANTHER" id="PTHR22761:SF96">
    <property type="entry name" value="BCDNA.GH08385"/>
    <property type="match status" value="1"/>
</dbReference>
<dbReference type="GO" id="GO:0009898">
    <property type="term" value="C:cytoplasmic side of plasma membrane"/>
    <property type="evidence" value="ECO:0007669"/>
    <property type="project" value="TreeGrafter"/>
</dbReference>
<dbReference type="FunCoup" id="A0A0H2RBY6">
    <property type="interactions" value="57"/>
</dbReference>
<sequence length="471" mass="52357">MPNERLAKLFTYSTASTTRLKALYSDISLQKHSNPTSFNANVEWWKRTLTDVVANGLQASSPDVLSLTVSQSLQEDLRYEGAGKPLGLASVVSELRDTHALIPFEHFLSSTTPIYHSGSLAYRVATTVVGKPLWWALQQLSFVDGDSHESEAALWRRVSGRYVVLSLVEKAADAVERRRQKQVMVSRADALYSFETFREAFGDVLPDVALSNSDLKVLVKYLDRDRRVLVSDGEVIKFTDVESDRTISVVDRGILEVKTGIANTEAGNDELQRRIDERDRSVRECIRQGRKEAAVTHLRSKKGLEESLRKRLQMLGTLQDTLRNIEQAADNLEMMKHYESSTSTLKAILSHPSLQRDKVDETLEGLAAVTADHREIDEAIQLGSEMAQAEAGIDDADLEAELAGLVADAEKEEVLKEGRRVEEIESSLPNVPSRTPAEAQENAVHSRPELVPLPSSSTDVQRSKRTIAHAS</sequence>
<evidence type="ECO:0000313" key="2">
    <source>
        <dbReference type="EMBL" id="KLO08957.1"/>
    </source>
</evidence>
<accession>A0A0H2RBY6</accession>
<gene>
    <name evidence="2" type="ORF">SCHPADRAFT_879948</name>
</gene>
<evidence type="ECO:0000256" key="1">
    <source>
        <dbReference type="SAM" id="MobiDB-lite"/>
    </source>
</evidence>
<dbReference type="GO" id="GO:0005771">
    <property type="term" value="C:multivesicular body"/>
    <property type="evidence" value="ECO:0007669"/>
    <property type="project" value="TreeGrafter"/>
</dbReference>
<dbReference type="PANTHER" id="PTHR22761">
    <property type="entry name" value="CHARGED MULTIVESICULAR BODY PROTEIN"/>
    <property type="match status" value="1"/>
</dbReference>
<organism evidence="2 3">
    <name type="scientific">Schizopora paradoxa</name>
    <dbReference type="NCBI Taxonomy" id="27342"/>
    <lineage>
        <taxon>Eukaryota</taxon>
        <taxon>Fungi</taxon>
        <taxon>Dikarya</taxon>
        <taxon>Basidiomycota</taxon>
        <taxon>Agaricomycotina</taxon>
        <taxon>Agaricomycetes</taxon>
        <taxon>Hymenochaetales</taxon>
        <taxon>Schizoporaceae</taxon>
        <taxon>Schizopora</taxon>
    </lineage>
</organism>
<dbReference type="InterPro" id="IPR005024">
    <property type="entry name" value="Snf7_fam"/>
</dbReference>
<protein>
    <submittedName>
        <fullName evidence="2">Snf7-domain-containing protein</fullName>
    </submittedName>
</protein>
<dbReference type="GO" id="GO:0006900">
    <property type="term" value="P:vesicle budding from membrane"/>
    <property type="evidence" value="ECO:0007669"/>
    <property type="project" value="TreeGrafter"/>
</dbReference>
<reference evidence="2 3" key="1">
    <citation type="submission" date="2015-04" db="EMBL/GenBank/DDBJ databases">
        <title>Complete genome sequence of Schizopora paradoxa KUC8140, a cosmopolitan wood degrader in East Asia.</title>
        <authorList>
            <consortium name="DOE Joint Genome Institute"/>
            <person name="Min B."/>
            <person name="Park H."/>
            <person name="Jang Y."/>
            <person name="Kim J.-J."/>
            <person name="Kim K.H."/>
            <person name="Pangilinan J."/>
            <person name="Lipzen A."/>
            <person name="Riley R."/>
            <person name="Grigoriev I.V."/>
            <person name="Spatafora J.W."/>
            <person name="Choi I.-G."/>
        </authorList>
    </citation>
    <scope>NUCLEOTIDE SEQUENCE [LARGE SCALE GENOMIC DNA]</scope>
    <source>
        <strain evidence="2 3">KUC8140</strain>
    </source>
</reference>
<evidence type="ECO:0000313" key="3">
    <source>
        <dbReference type="Proteomes" id="UP000053477"/>
    </source>
</evidence>
<feature type="region of interest" description="Disordered" evidence="1">
    <location>
        <begin position="417"/>
        <end position="471"/>
    </location>
</feature>
<keyword evidence="3" id="KW-1185">Reference proteome</keyword>
<dbReference type="AlphaFoldDB" id="A0A0H2RBY6"/>
<dbReference type="STRING" id="27342.A0A0H2RBY6"/>
<dbReference type="Pfam" id="PF03357">
    <property type="entry name" value="Snf7"/>
    <property type="match status" value="1"/>
</dbReference>
<dbReference type="Pfam" id="PF25880">
    <property type="entry name" value="WHD_CHMP7_1st"/>
    <property type="match status" value="1"/>
</dbReference>
<dbReference type="GO" id="GO:0000815">
    <property type="term" value="C:ESCRT III complex"/>
    <property type="evidence" value="ECO:0007669"/>
    <property type="project" value="TreeGrafter"/>
</dbReference>
<name>A0A0H2RBY6_9AGAM</name>
<dbReference type="InParanoid" id="A0A0H2RBY6"/>
<dbReference type="Proteomes" id="UP000053477">
    <property type="component" value="Unassembled WGS sequence"/>
</dbReference>